<gene>
    <name evidence="7" type="ORF">Q4I29_000852</name>
</gene>
<comment type="subcellular location">
    <subcellularLocation>
        <location evidence="1">Membrane</location>
        <topology evidence="1">Multi-pass membrane protein</topology>
    </subcellularLocation>
</comment>
<evidence type="ECO:0000256" key="3">
    <source>
        <dbReference type="ARBA" id="ARBA00022692"/>
    </source>
</evidence>
<keyword evidence="5 6" id="KW-0472">Membrane</keyword>
<organism evidence="7 8">
    <name type="scientific">Leishmania shawi</name>
    <dbReference type="NCBI Taxonomy" id="5680"/>
    <lineage>
        <taxon>Eukaryota</taxon>
        <taxon>Discoba</taxon>
        <taxon>Euglenozoa</taxon>
        <taxon>Kinetoplastea</taxon>
        <taxon>Metakinetoplastina</taxon>
        <taxon>Trypanosomatida</taxon>
        <taxon>Trypanosomatidae</taxon>
        <taxon>Leishmaniinae</taxon>
        <taxon>Leishmania</taxon>
        <taxon>Leishmania guyanensis species complex</taxon>
    </lineage>
</organism>
<accession>A0ABR3EEP5</accession>
<keyword evidence="8" id="KW-1185">Reference proteome</keyword>
<keyword evidence="4 6" id="KW-1133">Transmembrane helix</keyword>
<dbReference type="EMBL" id="JBAMZM010000005">
    <property type="protein sequence ID" value="KAL0512836.1"/>
    <property type="molecule type" value="Genomic_DNA"/>
</dbReference>
<evidence type="ECO:0000256" key="5">
    <source>
        <dbReference type="ARBA" id="ARBA00023136"/>
    </source>
</evidence>
<evidence type="ECO:0000313" key="8">
    <source>
        <dbReference type="Proteomes" id="UP001443563"/>
    </source>
</evidence>
<feature type="transmembrane region" description="Helical" evidence="6">
    <location>
        <begin position="45"/>
        <end position="66"/>
    </location>
</feature>
<evidence type="ECO:0000313" key="7">
    <source>
        <dbReference type="EMBL" id="KAL0512836.1"/>
    </source>
</evidence>
<comment type="caution">
    <text evidence="7">The sequence shown here is derived from an EMBL/GenBank/DDBJ whole genome shotgun (WGS) entry which is preliminary data.</text>
</comment>
<evidence type="ECO:0000256" key="1">
    <source>
        <dbReference type="ARBA" id="ARBA00004141"/>
    </source>
</evidence>
<keyword evidence="3 6" id="KW-0812">Transmembrane</keyword>
<evidence type="ECO:0000256" key="4">
    <source>
        <dbReference type="ARBA" id="ARBA00022989"/>
    </source>
</evidence>
<evidence type="ECO:0000256" key="6">
    <source>
        <dbReference type="SAM" id="Phobius"/>
    </source>
</evidence>
<proteinExistence type="predicted"/>
<feature type="transmembrane region" description="Helical" evidence="6">
    <location>
        <begin position="78"/>
        <end position="96"/>
    </location>
</feature>
<dbReference type="Proteomes" id="UP001443563">
    <property type="component" value="Unassembled WGS sequence"/>
</dbReference>
<sequence length="101" mass="11299">MTIMKANFFGWFQQVSYILISGGTDNFYMSDAACLPDGPHFTQTFYNTVSSVIGNAAGLIGVYMFARVFSKQSYRVTLACTILVQVLASVFDTIMVERWNL</sequence>
<dbReference type="Pfam" id="PF03092">
    <property type="entry name" value="BT1"/>
    <property type="match status" value="1"/>
</dbReference>
<protein>
    <submittedName>
        <fullName evidence="7">BT1 family</fullName>
    </submittedName>
</protein>
<name>A0ABR3EEP5_9TRYP</name>
<dbReference type="InterPro" id="IPR039309">
    <property type="entry name" value="BT1"/>
</dbReference>
<evidence type="ECO:0000256" key="2">
    <source>
        <dbReference type="ARBA" id="ARBA00022448"/>
    </source>
</evidence>
<keyword evidence="2" id="KW-0813">Transport</keyword>
<reference evidence="7 8" key="1">
    <citation type="submission" date="2024-02" db="EMBL/GenBank/DDBJ databases">
        <title>FIRST GENOME SEQUENCES OF Leishmania (Viannia) shawi, Leishmania (Viannia) lindenbergi AND Leishmania (Viannia) utingensis.</title>
        <authorList>
            <person name="Resadore F."/>
            <person name="Custodio M.G.F."/>
            <person name="Boite M.C."/>
            <person name="Cupolillo E."/>
            <person name="Ferreira G.E.M."/>
        </authorList>
    </citation>
    <scope>NUCLEOTIDE SEQUENCE [LARGE SCALE GENOMIC DNA]</scope>
    <source>
        <strain evidence="7 8">MCEB/BR/1984/M8408</strain>
    </source>
</reference>